<keyword evidence="8 13" id="KW-0067">ATP-binding</keyword>
<gene>
    <name evidence="18" type="primary">20194639</name>
    <name evidence="17" type="ORF">HELRODRAFT_103935</name>
</gene>
<dbReference type="SUPFAM" id="SSF56112">
    <property type="entry name" value="Protein kinase-like (PK-like)"/>
    <property type="match status" value="1"/>
</dbReference>
<dbReference type="GO" id="GO:0007059">
    <property type="term" value="P:chromosome segregation"/>
    <property type="evidence" value="ECO:0000318"/>
    <property type="project" value="GO_Central"/>
</dbReference>
<dbReference type="HOGENOM" id="CLU_000288_85_1_1"/>
<keyword evidence="7" id="KW-0418">Kinase</keyword>
<dbReference type="OMA" id="MEYSIQD"/>
<comment type="cofactor">
    <cofactor evidence="1">
        <name>Mg(2+)</name>
        <dbReference type="ChEBI" id="CHEBI:18420"/>
    </cofactor>
</comment>
<dbReference type="CTD" id="20194639"/>
<dbReference type="InterPro" id="IPR008271">
    <property type="entry name" value="Ser/Thr_kinase_AS"/>
</dbReference>
<feature type="region of interest" description="Disordered" evidence="15">
    <location>
        <begin position="525"/>
        <end position="544"/>
    </location>
</feature>
<keyword evidence="10" id="KW-0539">Nucleus</keyword>
<feature type="domain" description="Protein kinase" evidence="16">
    <location>
        <begin position="232"/>
        <end position="524"/>
    </location>
</feature>
<dbReference type="Gene3D" id="3.30.200.20">
    <property type="entry name" value="Phosphorylase Kinase, domain 1"/>
    <property type="match status" value="1"/>
</dbReference>
<proteinExistence type="predicted"/>
<evidence type="ECO:0000259" key="16">
    <source>
        <dbReference type="PROSITE" id="PS50011"/>
    </source>
</evidence>
<dbReference type="STRING" id="6412.T1EDI7"/>
<dbReference type="PROSITE" id="PS00107">
    <property type="entry name" value="PROTEIN_KINASE_ATP"/>
    <property type="match status" value="1"/>
</dbReference>
<evidence type="ECO:0000256" key="12">
    <source>
        <dbReference type="ARBA" id="ARBA00048679"/>
    </source>
</evidence>
<dbReference type="Pfam" id="PF00069">
    <property type="entry name" value="Pkinase"/>
    <property type="match status" value="1"/>
</dbReference>
<sequence>MTSQQLEALENKSTCELAKKDAAIDKLELVSFEVMKQVQSHQKQVERHKETIQKCINITKMLLIEKSNLEKKSARQRCMENRLRLGQFVTQRQGASFVENWVDGYAFADLIKQQERITQEREEIEKQRKVLGKKKPTSSGSSAISSKSNKAVKENNEGFLRPNDKPLTATEFYEQDEIMKLRQAALKKEDTDLQLELEKLEQERNIHIRELKRIHSEDASRFNNHQILNDRYLLLSLLGKGGFSEVHKGFDLKDQRYAACKIHQLNKDWKDDKKANYIKHALREYNIHKQLDHPRIVHLYDVFEIDNNSFCTVMEYCEGNDLDFYLKQNKCLPEKESRSIVMQTVNALKYLNEIKPPVIHYDLKPGNILLGSGGFSKADSSQQGSVSVSGEIKITDFGLSKVMDDENYSPDCGMDLTSQGAGTYWYLPPECFVVGKEPPKISSKVDVWSVGVIFYQCLYGKKPFGHNLSQAAILEENTILKATEVMFPSKPLVSNEAKNFIRRCLTYKKDDRPDVLTLSADDYLKPPTLKSKKFSEDSSSQSSL</sequence>
<keyword evidence="6 13" id="KW-0547">Nucleotide-binding</keyword>
<accession>T1EDI7</accession>
<dbReference type="PROSITE" id="PS50011">
    <property type="entry name" value="PROTEIN_KINASE_DOM"/>
    <property type="match status" value="1"/>
</dbReference>
<evidence type="ECO:0000256" key="14">
    <source>
        <dbReference type="SAM" id="Coils"/>
    </source>
</evidence>
<dbReference type="InterPro" id="IPR000719">
    <property type="entry name" value="Prot_kinase_dom"/>
</dbReference>
<dbReference type="InParanoid" id="T1EDI7"/>
<dbReference type="EMBL" id="KB097667">
    <property type="protein sequence ID" value="ESN92089.1"/>
    <property type="molecule type" value="Genomic_DNA"/>
</dbReference>
<dbReference type="PANTHER" id="PTHR22974:SF23">
    <property type="entry name" value="TOUSLED-LIKE KINASE, ISOFORM G"/>
    <property type="match status" value="1"/>
</dbReference>
<evidence type="ECO:0000256" key="2">
    <source>
        <dbReference type="ARBA" id="ARBA00004123"/>
    </source>
</evidence>
<feature type="region of interest" description="Disordered" evidence="15">
    <location>
        <begin position="127"/>
        <end position="164"/>
    </location>
</feature>
<dbReference type="KEGG" id="hro:HELRODRAFT_103935"/>
<evidence type="ECO:0000256" key="11">
    <source>
        <dbReference type="ARBA" id="ARBA00047899"/>
    </source>
</evidence>
<dbReference type="InterPro" id="IPR011009">
    <property type="entry name" value="Kinase-like_dom_sf"/>
</dbReference>
<dbReference type="PANTHER" id="PTHR22974">
    <property type="entry name" value="MIXED LINEAGE PROTEIN KINASE"/>
    <property type="match status" value="1"/>
</dbReference>
<dbReference type="EMBL" id="AMQM01007781">
    <property type="status" value="NOT_ANNOTATED_CDS"/>
    <property type="molecule type" value="Genomic_DNA"/>
</dbReference>
<reference evidence="17 19" key="2">
    <citation type="journal article" date="2013" name="Nature">
        <title>Insights into bilaterian evolution from three spiralian genomes.</title>
        <authorList>
            <person name="Simakov O."/>
            <person name="Marletaz F."/>
            <person name="Cho S.J."/>
            <person name="Edsinger-Gonzales E."/>
            <person name="Havlak P."/>
            <person name="Hellsten U."/>
            <person name="Kuo D.H."/>
            <person name="Larsson T."/>
            <person name="Lv J."/>
            <person name="Arendt D."/>
            <person name="Savage R."/>
            <person name="Osoegawa K."/>
            <person name="de Jong P."/>
            <person name="Grimwood J."/>
            <person name="Chapman J.A."/>
            <person name="Shapiro H."/>
            <person name="Aerts A."/>
            <person name="Otillar R.P."/>
            <person name="Terry A.Y."/>
            <person name="Boore J.L."/>
            <person name="Grigoriev I.V."/>
            <person name="Lindberg D.R."/>
            <person name="Seaver E.C."/>
            <person name="Weisblat D.A."/>
            <person name="Putnam N.H."/>
            <person name="Rokhsar D.S."/>
        </authorList>
    </citation>
    <scope>NUCLEOTIDE SEQUENCE</scope>
</reference>
<keyword evidence="5" id="KW-0808">Transferase</keyword>
<comment type="subcellular location">
    <subcellularLocation>
        <location evidence="2">Nucleus</location>
    </subcellularLocation>
</comment>
<dbReference type="Proteomes" id="UP000015101">
    <property type="component" value="Unassembled WGS sequence"/>
</dbReference>
<dbReference type="GO" id="GO:0004674">
    <property type="term" value="F:protein serine/threonine kinase activity"/>
    <property type="evidence" value="ECO:0000318"/>
    <property type="project" value="GO_Central"/>
</dbReference>
<dbReference type="PROSITE" id="PS00108">
    <property type="entry name" value="PROTEIN_KINASE_ST"/>
    <property type="match status" value="1"/>
</dbReference>
<evidence type="ECO:0000313" key="18">
    <source>
        <dbReference type="EnsemblMetazoa" id="HelroP103935"/>
    </source>
</evidence>
<evidence type="ECO:0000256" key="7">
    <source>
        <dbReference type="ARBA" id="ARBA00022777"/>
    </source>
</evidence>
<dbReference type="Gene3D" id="1.10.510.10">
    <property type="entry name" value="Transferase(Phosphotransferase) domain 1"/>
    <property type="match status" value="1"/>
</dbReference>
<dbReference type="GeneID" id="20194639"/>
<dbReference type="SMART" id="SM00220">
    <property type="entry name" value="S_TKc"/>
    <property type="match status" value="1"/>
</dbReference>
<dbReference type="AlphaFoldDB" id="T1EDI7"/>
<keyword evidence="19" id="KW-1185">Reference proteome</keyword>
<name>T1EDI7_HELRO</name>
<protein>
    <recommendedName>
        <fullName evidence="3">non-specific serine/threonine protein kinase</fullName>
        <ecNumber evidence="3">2.7.11.1</ecNumber>
    </recommendedName>
</protein>
<feature type="binding site" evidence="13">
    <location>
        <position position="261"/>
    </location>
    <ligand>
        <name>ATP</name>
        <dbReference type="ChEBI" id="CHEBI:30616"/>
    </ligand>
</feature>
<dbReference type="OrthoDB" id="346907at2759"/>
<evidence type="ECO:0000256" key="15">
    <source>
        <dbReference type="SAM" id="MobiDB-lite"/>
    </source>
</evidence>
<evidence type="ECO:0000256" key="6">
    <source>
        <dbReference type="ARBA" id="ARBA00022741"/>
    </source>
</evidence>
<evidence type="ECO:0000313" key="19">
    <source>
        <dbReference type="Proteomes" id="UP000015101"/>
    </source>
</evidence>
<dbReference type="EnsemblMetazoa" id="HelroT103935">
    <property type="protein sequence ID" value="HelroP103935"/>
    <property type="gene ID" value="HelroG103935"/>
</dbReference>
<evidence type="ECO:0000256" key="1">
    <source>
        <dbReference type="ARBA" id="ARBA00001946"/>
    </source>
</evidence>
<comment type="catalytic activity">
    <reaction evidence="12">
        <text>L-seryl-[protein] + ATP = O-phospho-L-seryl-[protein] + ADP + H(+)</text>
        <dbReference type="Rhea" id="RHEA:17989"/>
        <dbReference type="Rhea" id="RHEA-COMP:9863"/>
        <dbReference type="Rhea" id="RHEA-COMP:11604"/>
        <dbReference type="ChEBI" id="CHEBI:15378"/>
        <dbReference type="ChEBI" id="CHEBI:29999"/>
        <dbReference type="ChEBI" id="CHEBI:30616"/>
        <dbReference type="ChEBI" id="CHEBI:83421"/>
        <dbReference type="ChEBI" id="CHEBI:456216"/>
        <dbReference type="EC" id="2.7.11.1"/>
    </reaction>
</comment>
<feature type="coiled-coil region" evidence="14">
    <location>
        <begin position="183"/>
        <end position="217"/>
    </location>
</feature>
<evidence type="ECO:0000256" key="9">
    <source>
        <dbReference type="ARBA" id="ARBA00023054"/>
    </source>
</evidence>
<evidence type="ECO:0000256" key="13">
    <source>
        <dbReference type="PROSITE-ProRule" id="PRU10141"/>
    </source>
</evidence>
<dbReference type="GO" id="GO:0005524">
    <property type="term" value="F:ATP binding"/>
    <property type="evidence" value="ECO:0007669"/>
    <property type="project" value="UniProtKB-UniRule"/>
</dbReference>
<reference evidence="19" key="1">
    <citation type="submission" date="2012-12" db="EMBL/GenBank/DDBJ databases">
        <authorList>
            <person name="Hellsten U."/>
            <person name="Grimwood J."/>
            <person name="Chapman J.A."/>
            <person name="Shapiro H."/>
            <person name="Aerts A."/>
            <person name="Otillar R.P."/>
            <person name="Terry A.Y."/>
            <person name="Boore J.L."/>
            <person name="Simakov O."/>
            <person name="Marletaz F."/>
            <person name="Cho S.-J."/>
            <person name="Edsinger-Gonzales E."/>
            <person name="Havlak P."/>
            <person name="Kuo D.-H."/>
            <person name="Larsson T."/>
            <person name="Lv J."/>
            <person name="Arendt D."/>
            <person name="Savage R."/>
            <person name="Osoegawa K."/>
            <person name="de Jong P."/>
            <person name="Lindberg D.R."/>
            <person name="Seaver E.C."/>
            <person name="Weisblat D.A."/>
            <person name="Putnam N.H."/>
            <person name="Grigoriev I.V."/>
            <person name="Rokhsar D.S."/>
        </authorList>
    </citation>
    <scope>NUCLEOTIDE SEQUENCE</scope>
</reference>
<evidence type="ECO:0000256" key="10">
    <source>
        <dbReference type="ARBA" id="ARBA00023242"/>
    </source>
</evidence>
<dbReference type="InterPro" id="IPR017441">
    <property type="entry name" value="Protein_kinase_ATP_BS"/>
</dbReference>
<dbReference type="eggNOG" id="KOG1151">
    <property type="taxonomic scope" value="Eukaryota"/>
</dbReference>
<evidence type="ECO:0000256" key="8">
    <source>
        <dbReference type="ARBA" id="ARBA00022840"/>
    </source>
</evidence>
<dbReference type="FunFam" id="1.10.510.10:FF:000037">
    <property type="entry name" value="Serine/threonine-protein kinase tousled-like 2"/>
    <property type="match status" value="1"/>
</dbReference>
<dbReference type="GO" id="GO:0035556">
    <property type="term" value="P:intracellular signal transduction"/>
    <property type="evidence" value="ECO:0000318"/>
    <property type="project" value="GO_Central"/>
</dbReference>
<evidence type="ECO:0000313" key="17">
    <source>
        <dbReference type="EMBL" id="ESN92089.1"/>
    </source>
</evidence>
<reference evidence="18" key="3">
    <citation type="submission" date="2015-06" db="UniProtKB">
        <authorList>
            <consortium name="EnsemblMetazoa"/>
        </authorList>
    </citation>
    <scope>IDENTIFICATION</scope>
</reference>
<dbReference type="RefSeq" id="XP_009029750.1">
    <property type="nucleotide sequence ID" value="XM_009031502.1"/>
</dbReference>
<evidence type="ECO:0000256" key="4">
    <source>
        <dbReference type="ARBA" id="ARBA00022527"/>
    </source>
</evidence>
<comment type="catalytic activity">
    <reaction evidence="11">
        <text>L-threonyl-[protein] + ATP = O-phospho-L-threonyl-[protein] + ADP + H(+)</text>
        <dbReference type="Rhea" id="RHEA:46608"/>
        <dbReference type="Rhea" id="RHEA-COMP:11060"/>
        <dbReference type="Rhea" id="RHEA-COMP:11605"/>
        <dbReference type="ChEBI" id="CHEBI:15378"/>
        <dbReference type="ChEBI" id="CHEBI:30013"/>
        <dbReference type="ChEBI" id="CHEBI:30616"/>
        <dbReference type="ChEBI" id="CHEBI:61977"/>
        <dbReference type="ChEBI" id="CHEBI:456216"/>
        <dbReference type="EC" id="2.7.11.1"/>
    </reaction>
</comment>
<dbReference type="CDD" id="cd13990">
    <property type="entry name" value="STKc_TLK"/>
    <property type="match status" value="1"/>
</dbReference>
<keyword evidence="4" id="KW-0723">Serine/threonine-protein kinase</keyword>
<keyword evidence="9 14" id="KW-0175">Coiled coil</keyword>
<organism evidence="18 19">
    <name type="scientific">Helobdella robusta</name>
    <name type="common">Californian leech</name>
    <dbReference type="NCBI Taxonomy" id="6412"/>
    <lineage>
        <taxon>Eukaryota</taxon>
        <taxon>Metazoa</taxon>
        <taxon>Spiralia</taxon>
        <taxon>Lophotrochozoa</taxon>
        <taxon>Annelida</taxon>
        <taxon>Clitellata</taxon>
        <taxon>Hirudinea</taxon>
        <taxon>Rhynchobdellida</taxon>
        <taxon>Glossiphoniidae</taxon>
        <taxon>Helobdella</taxon>
    </lineage>
</organism>
<evidence type="ECO:0000256" key="3">
    <source>
        <dbReference type="ARBA" id="ARBA00012513"/>
    </source>
</evidence>
<feature type="compositionally biased region" description="Low complexity" evidence="15">
    <location>
        <begin position="137"/>
        <end position="149"/>
    </location>
</feature>
<dbReference type="EC" id="2.7.11.1" evidence="3"/>
<evidence type="ECO:0000256" key="5">
    <source>
        <dbReference type="ARBA" id="ARBA00022679"/>
    </source>
</evidence>
<dbReference type="GO" id="GO:0005634">
    <property type="term" value="C:nucleus"/>
    <property type="evidence" value="ECO:0000318"/>
    <property type="project" value="GO_Central"/>
</dbReference>